<evidence type="ECO:0000259" key="2">
    <source>
        <dbReference type="Pfam" id="PF01266"/>
    </source>
</evidence>
<dbReference type="SUPFAM" id="SSF51905">
    <property type="entry name" value="FAD/NAD(P)-binding domain"/>
    <property type="match status" value="1"/>
</dbReference>
<accession>A0A7Y6TU39</accession>
<evidence type="ECO:0000256" key="1">
    <source>
        <dbReference type="ARBA" id="ARBA00023002"/>
    </source>
</evidence>
<comment type="caution">
    <text evidence="3">The sequence shown here is derived from an EMBL/GenBank/DDBJ whole genome shotgun (WGS) entry which is preliminary data.</text>
</comment>
<reference evidence="3 4" key="1">
    <citation type="submission" date="2020-05" db="EMBL/GenBank/DDBJ databases">
        <title>Whole Genome Sequences of Enterobacteriales Associated with the International Space Station.</title>
        <authorList>
            <person name="Bharadwaj A."/>
            <person name="Daudu R."/>
            <person name="Singh N."/>
            <person name="Wood J."/>
            <person name="Debieu M."/>
            <person name="Mason C."/>
            <person name="Wang C."/>
            <person name="Venkateswaran K."/>
        </authorList>
    </citation>
    <scope>NUCLEOTIDE SEQUENCE [LARGE SCALE GENOMIC DNA]</scope>
    <source>
        <strain evidence="3 4">IF5SW-B1</strain>
    </source>
</reference>
<gene>
    <name evidence="3" type="ORF">HU668_20930</name>
</gene>
<dbReference type="AlphaFoldDB" id="A0A7Y6TU39"/>
<dbReference type="GO" id="GO:0016491">
    <property type="term" value="F:oxidoreductase activity"/>
    <property type="evidence" value="ECO:0007669"/>
    <property type="project" value="UniProtKB-KW"/>
</dbReference>
<dbReference type="Proteomes" id="UP000566985">
    <property type="component" value="Unassembled WGS sequence"/>
</dbReference>
<dbReference type="GO" id="GO:0005737">
    <property type="term" value="C:cytoplasm"/>
    <property type="evidence" value="ECO:0007669"/>
    <property type="project" value="TreeGrafter"/>
</dbReference>
<feature type="domain" description="FAD dependent oxidoreductase" evidence="2">
    <location>
        <begin position="14"/>
        <end position="364"/>
    </location>
</feature>
<organism evidence="3 4">
    <name type="scientific">Pantoea brenneri</name>
    <dbReference type="NCBI Taxonomy" id="472694"/>
    <lineage>
        <taxon>Bacteria</taxon>
        <taxon>Pseudomonadati</taxon>
        <taxon>Pseudomonadota</taxon>
        <taxon>Gammaproteobacteria</taxon>
        <taxon>Enterobacterales</taxon>
        <taxon>Erwiniaceae</taxon>
        <taxon>Pantoea</taxon>
    </lineage>
</organism>
<keyword evidence="1" id="KW-0560">Oxidoreductase</keyword>
<dbReference type="InterPro" id="IPR006076">
    <property type="entry name" value="FAD-dep_OxRdtase"/>
</dbReference>
<name>A0A7Y6TU39_9GAMM</name>
<dbReference type="RefSeq" id="WP_069729584.1">
    <property type="nucleotide sequence ID" value="NZ_JABWPE010000037.1"/>
</dbReference>
<evidence type="ECO:0000313" key="4">
    <source>
        <dbReference type="Proteomes" id="UP000566985"/>
    </source>
</evidence>
<dbReference type="InterPro" id="IPR036188">
    <property type="entry name" value="FAD/NAD-bd_sf"/>
</dbReference>
<dbReference type="PANTHER" id="PTHR13847:SF289">
    <property type="entry name" value="GLYCINE OXIDASE"/>
    <property type="match status" value="1"/>
</dbReference>
<dbReference type="GeneID" id="57347679"/>
<proteinExistence type="predicted"/>
<dbReference type="PANTHER" id="PTHR13847">
    <property type="entry name" value="SARCOSINE DEHYDROGENASE-RELATED"/>
    <property type="match status" value="1"/>
</dbReference>
<dbReference type="Gene3D" id="3.30.9.10">
    <property type="entry name" value="D-Amino Acid Oxidase, subunit A, domain 2"/>
    <property type="match status" value="1"/>
</dbReference>
<sequence length="403" mass="43815">MPQKTVRQHTRSHRIAVIGAGVLGLAVARSLASQGAQVTLFDQRYPGSGTSQISYGWVNANGKDPASYHRLNAAAIDEHKRWQAEHPTPAPWLLETGTLEWAADPATRRQLEQRVAKLKALDYPSEPYDRARLQAALPELRLDPRVQQGWYFPSECLIYPSLFIARMLADLRLLGGELICHDQVTTLSTADQGVSVTLASGNCWHGDQLVLATGRWSAELLAQCGLELAMTDANRADPAACSFLAHTQPLPVQLNCNIITPELNVRPDGGGRLMLQALDLDQHADPARPVAVDGMIGNELLRRLRRLFANSDNARIERIEVGQRSRPADGLPAIGYVSGLAGIYLMVSHSGMTLAPLLGKLVAEEMMSGARPAMLADFAPDRLVRPLSDGRNVAAPAYLPAAQ</sequence>
<dbReference type="Pfam" id="PF01266">
    <property type="entry name" value="DAO"/>
    <property type="match status" value="1"/>
</dbReference>
<protein>
    <submittedName>
        <fullName evidence="3">FAD-binding oxidoreductase</fullName>
    </submittedName>
</protein>
<dbReference type="EMBL" id="JABWPM010000036">
    <property type="protein sequence ID" value="NUY98910.1"/>
    <property type="molecule type" value="Genomic_DNA"/>
</dbReference>
<dbReference type="Gene3D" id="3.50.50.60">
    <property type="entry name" value="FAD/NAD(P)-binding domain"/>
    <property type="match status" value="1"/>
</dbReference>
<evidence type="ECO:0000313" key="3">
    <source>
        <dbReference type="EMBL" id="NUY98910.1"/>
    </source>
</evidence>